<dbReference type="RefSeq" id="WP_263943194.1">
    <property type="nucleotide sequence ID" value="NZ_JAOXMH010000006.1"/>
</dbReference>
<keyword evidence="2" id="KW-1185">Reference proteome</keyword>
<organism evidence="1 2">
    <name type="scientific">Pseudomonas capsici</name>
    <dbReference type="NCBI Taxonomy" id="2810614"/>
    <lineage>
        <taxon>Bacteria</taxon>
        <taxon>Pseudomonadati</taxon>
        <taxon>Pseudomonadota</taxon>
        <taxon>Gammaproteobacteria</taxon>
        <taxon>Pseudomonadales</taxon>
        <taxon>Pseudomonadaceae</taxon>
        <taxon>Pseudomonas</taxon>
    </lineage>
</organism>
<dbReference type="Proteomes" id="UP001207294">
    <property type="component" value="Unassembled WGS sequence"/>
</dbReference>
<accession>A0ABT3BXE3</accession>
<reference evidence="1 2" key="1">
    <citation type="submission" date="2022-10" db="EMBL/GenBank/DDBJ databases">
        <title>Characterization of Pseudomonas capsici strains from pepper and tomato in Georgia.</title>
        <authorList>
            <person name="Zhao M."/>
            <person name="Dutta B."/>
        </authorList>
    </citation>
    <scope>NUCLEOTIDE SEQUENCE [LARGE SCALE GENOMIC DNA]</scope>
    <source>
        <strain evidence="1 2">Pc20-5</strain>
    </source>
</reference>
<protein>
    <submittedName>
        <fullName evidence="1">Uncharacterized protein</fullName>
    </submittedName>
</protein>
<proteinExistence type="predicted"/>
<evidence type="ECO:0000313" key="1">
    <source>
        <dbReference type="EMBL" id="MCV4377376.1"/>
    </source>
</evidence>
<name>A0ABT3BXE3_9PSED</name>
<sequence length="56" mass="6455">MPATTVALPMKMPCLYERRGQARSYFNRSYLSRSEFIREDGIPGNTCPLNVPAYRE</sequence>
<dbReference type="EMBL" id="JAOXML010000008">
    <property type="protein sequence ID" value="MCV4377376.1"/>
    <property type="molecule type" value="Genomic_DNA"/>
</dbReference>
<gene>
    <name evidence="1" type="ORF">OH718_12290</name>
</gene>
<comment type="caution">
    <text evidence="1">The sequence shown here is derived from an EMBL/GenBank/DDBJ whole genome shotgun (WGS) entry which is preliminary data.</text>
</comment>
<evidence type="ECO:0000313" key="2">
    <source>
        <dbReference type="Proteomes" id="UP001207294"/>
    </source>
</evidence>